<dbReference type="PROSITE" id="PS51123">
    <property type="entry name" value="OMPA_2"/>
    <property type="match status" value="1"/>
</dbReference>
<dbReference type="RefSeq" id="WP_073007288.1">
    <property type="nucleotide sequence ID" value="NZ_FRBW01000001.1"/>
</dbReference>
<evidence type="ECO:0000313" key="7">
    <source>
        <dbReference type="EMBL" id="SHL22667.1"/>
    </source>
</evidence>
<evidence type="ECO:0000256" key="4">
    <source>
        <dbReference type="PROSITE-ProRule" id="PRU00473"/>
    </source>
</evidence>
<reference evidence="7 8" key="1">
    <citation type="submission" date="2016-11" db="EMBL/GenBank/DDBJ databases">
        <authorList>
            <person name="Jaros S."/>
            <person name="Januszkiewicz K."/>
            <person name="Wedrychowicz H."/>
        </authorList>
    </citation>
    <scope>NUCLEOTIDE SEQUENCE [LARGE SCALE GENOMIC DNA]</scope>
    <source>
        <strain evidence="7 8">DSM 22153</strain>
    </source>
</reference>
<dbReference type="GO" id="GO:0009279">
    <property type="term" value="C:cell outer membrane"/>
    <property type="evidence" value="ECO:0007669"/>
    <property type="project" value="UniProtKB-SubCell"/>
</dbReference>
<evidence type="ECO:0000256" key="3">
    <source>
        <dbReference type="ARBA" id="ARBA00023237"/>
    </source>
</evidence>
<dbReference type="PANTHER" id="PTHR30329:SF21">
    <property type="entry name" value="LIPOPROTEIN YIAD-RELATED"/>
    <property type="match status" value="1"/>
</dbReference>
<dbReference type="InterPro" id="IPR006690">
    <property type="entry name" value="OMPA-like_CS"/>
</dbReference>
<dbReference type="EMBL" id="FRBW01000001">
    <property type="protein sequence ID" value="SHL22667.1"/>
    <property type="molecule type" value="Genomic_DNA"/>
</dbReference>
<gene>
    <name evidence="7" type="ORF">SAMN05444272_0060</name>
</gene>
<dbReference type="Gene3D" id="3.30.1330.60">
    <property type="entry name" value="OmpA-like domain"/>
    <property type="match status" value="1"/>
</dbReference>
<feature type="chain" id="PRO_5013359814" evidence="5">
    <location>
        <begin position="32"/>
        <end position="209"/>
    </location>
</feature>
<evidence type="ECO:0000313" key="8">
    <source>
        <dbReference type="Proteomes" id="UP000186002"/>
    </source>
</evidence>
<dbReference type="InterPro" id="IPR006664">
    <property type="entry name" value="OMP_bac"/>
</dbReference>
<dbReference type="STRING" id="735517.SAMN05444272_0060"/>
<organism evidence="7 8">
    <name type="scientific">Roseibium suaedae</name>
    <dbReference type="NCBI Taxonomy" id="735517"/>
    <lineage>
        <taxon>Bacteria</taxon>
        <taxon>Pseudomonadati</taxon>
        <taxon>Pseudomonadota</taxon>
        <taxon>Alphaproteobacteria</taxon>
        <taxon>Hyphomicrobiales</taxon>
        <taxon>Stappiaceae</taxon>
        <taxon>Roseibium</taxon>
    </lineage>
</organism>
<evidence type="ECO:0000256" key="5">
    <source>
        <dbReference type="SAM" id="SignalP"/>
    </source>
</evidence>
<proteinExistence type="predicted"/>
<dbReference type="PRINTS" id="PR01021">
    <property type="entry name" value="OMPADOMAIN"/>
</dbReference>
<keyword evidence="5" id="KW-0732">Signal</keyword>
<evidence type="ECO:0000256" key="2">
    <source>
        <dbReference type="ARBA" id="ARBA00023136"/>
    </source>
</evidence>
<dbReference type="InterPro" id="IPR006665">
    <property type="entry name" value="OmpA-like"/>
</dbReference>
<accession>A0A1M6YWT8</accession>
<keyword evidence="8" id="KW-1185">Reference proteome</keyword>
<dbReference type="CDD" id="cd07185">
    <property type="entry name" value="OmpA_C-like"/>
    <property type="match status" value="1"/>
</dbReference>
<dbReference type="SUPFAM" id="SSF103088">
    <property type="entry name" value="OmpA-like"/>
    <property type="match status" value="1"/>
</dbReference>
<keyword evidence="3" id="KW-0998">Cell outer membrane</keyword>
<dbReference type="OrthoDB" id="7170686at2"/>
<name>A0A1M6YWT8_9HYPH</name>
<dbReference type="AlphaFoldDB" id="A0A1M6YWT8"/>
<comment type="subcellular location">
    <subcellularLocation>
        <location evidence="1">Cell outer membrane</location>
    </subcellularLocation>
</comment>
<dbReference type="Proteomes" id="UP000186002">
    <property type="component" value="Unassembled WGS sequence"/>
</dbReference>
<dbReference type="PANTHER" id="PTHR30329">
    <property type="entry name" value="STATOR ELEMENT OF FLAGELLAR MOTOR COMPLEX"/>
    <property type="match status" value="1"/>
</dbReference>
<dbReference type="Pfam" id="PF00691">
    <property type="entry name" value="OmpA"/>
    <property type="match status" value="1"/>
</dbReference>
<protein>
    <submittedName>
        <fullName evidence="7">Outer membrane protein OmpA</fullName>
    </submittedName>
</protein>
<evidence type="ECO:0000259" key="6">
    <source>
        <dbReference type="PROSITE" id="PS51123"/>
    </source>
</evidence>
<dbReference type="InterPro" id="IPR050330">
    <property type="entry name" value="Bact_OuterMem_StrucFunc"/>
</dbReference>
<dbReference type="PROSITE" id="PS01068">
    <property type="entry name" value="OMPA_1"/>
    <property type="match status" value="1"/>
</dbReference>
<dbReference type="InterPro" id="IPR036737">
    <property type="entry name" value="OmpA-like_sf"/>
</dbReference>
<feature type="domain" description="OmpA-like" evidence="6">
    <location>
        <begin position="92"/>
        <end position="209"/>
    </location>
</feature>
<sequence length="209" mass="22782">MRKNGILVRFSARLILAAGLGLAVSTPAVVAQELNSDSIVQQLAPKKKFATRGLKSAATAPEMSSDQKTYLKSLPTRGLKVEMKKEVAVIMDTYDLPQINIEIQFDYNSAKIKPGSVPDLNALGTALLSHELSGARILLNGHTDAAGSQQFNMGLSEKRADAVRDYLISRFGIEPDRLIAIGFGEERLKNRHDPEAAENRRVEVVNLNG</sequence>
<keyword evidence="2 4" id="KW-0472">Membrane</keyword>
<feature type="signal peptide" evidence="5">
    <location>
        <begin position="1"/>
        <end position="31"/>
    </location>
</feature>
<evidence type="ECO:0000256" key="1">
    <source>
        <dbReference type="ARBA" id="ARBA00004442"/>
    </source>
</evidence>